<dbReference type="PANTHER" id="PTHR30408">
    <property type="entry name" value="TYPE-1 RESTRICTION ENZYME ECOKI SPECIFICITY PROTEIN"/>
    <property type="match status" value="1"/>
</dbReference>
<evidence type="ECO:0000256" key="1">
    <source>
        <dbReference type="ARBA" id="ARBA00022747"/>
    </source>
</evidence>
<dbReference type="EMBL" id="FYEZ01000001">
    <property type="protein sequence ID" value="SNC63503.1"/>
    <property type="molecule type" value="Genomic_DNA"/>
</dbReference>
<protein>
    <submittedName>
        <fullName evidence="4">Type I restriction enzyme, S subunit</fullName>
    </submittedName>
</protein>
<name>A0A212TBU9_9MICO</name>
<dbReference type="GO" id="GO:0009307">
    <property type="term" value="P:DNA restriction-modification system"/>
    <property type="evidence" value="ECO:0007669"/>
    <property type="project" value="UniProtKB-KW"/>
</dbReference>
<reference evidence="4 5" key="1">
    <citation type="submission" date="2017-06" db="EMBL/GenBank/DDBJ databases">
        <authorList>
            <person name="Kim H.J."/>
            <person name="Triplett B.A."/>
        </authorList>
    </citation>
    <scope>NUCLEOTIDE SEQUENCE [LARGE SCALE GENOMIC DNA]</scope>
    <source>
        <strain evidence="4 5">DSM 22179</strain>
    </source>
</reference>
<keyword evidence="1" id="KW-0680">Restriction system</keyword>
<dbReference type="InterPro" id="IPR044946">
    <property type="entry name" value="Restrct_endonuc_typeI_TRD_sf"/>
</dbReference>
<organism evidence="4 5">
    <name type="scientific">Kytococcus aerolatus</name>
    <dbReference type="NCBI Taxonomy" id="592308"/>
    <lineage>
        <taxon>Bacteria</taxon>
        <taxon>Bacillati</taxon>
        <taxon>Actinomycetota</taxon>
        <taxon>Actinomycetes</taxon>
        <taxon>Micrococcales</taxon>
        <taxon>Kytococcaceae</taxon>
        <taxon>Kytococcus</taxon>
    </lineage>
</organism>
<accession>A0A212TBU9</accession>
<dbReference type="Proteomes" id="UP000198122">
    <property type="component" value="Unassembled WGS sequence"/>
</dbReference>
<evidence type="ECO:0000256" key="3">
    <source>
        <dbReference type="SAM" id="MobiDB-lite"/>
    </source>
</evidence>
<sequence>MSGWLAQLPPSWLVIQPRSHFRERRETSRPNDEHLTPSQHHGVLTQRDYMARTGSRVVLNLSGADKMKHVEPGDFIAHLRSFQGGLETSQIHGKVSTAYTVMRALDGAQSHYFRWVFKSRAFIGELASTTQQLRDGQTVRFEDICSLRLPLPPEPEQRRIADFLDDRVARIDNIIAARQRQAALASTMPWRKFDEAIKETDLPQAPFRRFIRFISDGPFGSAFSSADYTDNGAAVIRLGNIGFAKFHGEDVARIPSHIYSQFPRCQVQPGELLIASLGDENNHAGRACIAPTGLGPAMVKGKCYRAITNSNIATAEFVQICLSSGTGRAALAKAGTGATRNMVNLDRLQSTRLPLPPLEQQRDFAENFREHERDTGRLTQSLTRFIKLLTEYKQSLITAAVTGQLDVTTASTRIPE</sequence>
<evidence type="ECO:0000313" key="4">
    <source>
        <dbReference type="EMBL" id="SNC63503.1"/>
    </source>
</evidence>
<proteinExistence type="predicted"/>
<dbReference type="Gene3D" id="3.90.220.20">
    <property type="entry name" value="DNA methylase specificity domains"/>
    <property type="match status" value="2"/>
</dbReference>
<evidence type="ECO:0000313" key="5">
    <source>
        <dbReference type="Proteomes" id="UP000198122"/>
    </source>
</evidence>
<dbReference type="PANTHER" id="PTHR30408:SF12">
    <property type="entry name" value="TYPE I RESTRICTION ENZYME MJAVIII SPECIFICITY SUBUNIT"/>
    <property type="match status" value="1"/>
</dbReference>
<keyword evidence="5" id="KW-1185">Reference proteome</keyword>
<dbReference type="AlphaFoldDB" id="A0A212TBU9"/>
<keyword evidence="2" id="KW-0238">DNA-binding</keyword>
<feature type="compositionally biased region" description="Basic and acidic residues" evidence="3">
    <location>
        <begin position="23"/>
        <end position="35"/>
    </location>
</feature>
<dbReference type="SUPFAM" id="SSF116734">
    <property type="entry name" value="DNA methylase specificity domain"/>
    <property type="match status" value="2"/>
</dbReference>
<feature type="region of interest" description="Disordered" evidence="3">
    <location>
        <begin position="19"/>
        <end position="42"/>
    </location>
</feature>
<dbReference type="InterPro" id="IPR052021">
    <property type="entry name" value="Type-I_RS_S_subunit"/>
</dbReference>
<evidence type="ECO:0000256" key="2">
    <source>
        <dbReference type="ARBA" id="ARBA00023125"/>
    </source>
</evidence>
<gene>
    <name evidence="4" type="ORF">SAMN05445756_0919</name>
</gene>
<dbReference type="GO" id="GO:0003677">
    <property type="term" value="F:DNA binding"/>
    <property type="evidence" value="ECO:0007669"/>
    <property type="project" value="UniProtKB-KW"/>
</dbReference>